<dbReference type="EMBL" id="JAOTOJ010000011">
    <property type="protein sequence ID" value="KAK9394560.1"/>
    <property type="molecule type" value="Genomic_DNA"/>
</dbReference>
<protein>
    <submittedName>
        <fullName evidence="1">Uncharacterized protein</fullName>
    </submittedName>
</protein>
<evidence type="ECO:0000313" key="2">
    <source>
        <dbReference type="Proteomes" id="UP001474421"/>
    </source>
</evidence>
<keyword evidence="2" id="KW-1185">Reference proteome</keyword>
<reference evidence="1 2" key="1">
    <citation type="journal article" date="2024" name="Proc. Natl. Acad. Sci. U.S.A.">
        <title>The genetic regulatory architecture and epigenomic basis for age-related changes in rattlesnake venom.</title>
        <authorList>
            <person name="Hogan M.P."/>
            <person name="Holding M.L."/>
            <person name="Nystrom G.S."/>
            <person name="Colston T.J."/>
            <person name="Bartlett D.A."/>
            <person name="Mason A.J."/>
            <person name="Ellsworth S.A."/>
            <person name="Rautsaw R.M."/>
            <person name="Lawrence K.C."/>
            <person name="Strickland J.L."/>
            <person name="He B."/>
            <person name="Fraser P."/>
            <person name="Margres M.J."/>
            <person name="Gilbert D.M."/>
            <person name="Gibbs H.L."/>
            <person name="Parkinson C.L."/>
            <person name="Rokyta D.R."/>
        </authorList>
    </citation>
    <scope>NUCLEOTIDE SEQUENCE [LARGE SCALE GENOMIC DNA]</scope>
    <source>
        <strain evidence="1">DRR0105</strain>
    </source>
</reference>
<name>A0AAW1AXV2_CROAD</name>
<comment type="caution">
    <text evidence="1">The sequence shown here is derived from an EMBL/GenBank/DDBJ whole genome shotgun (WGS) entry which is preliminary data.</text>
</comment>
<evidence type="ECO:0000313" key="1">
    <source>
        <dbReference type="EMBL" id="KAK9394560.1"/>
    </source>
</evidence>
<sequence length="43" mass="4833">MDNSRALYFGDPILMPNRVSLASTPRFLIILTGSRALLQEIKL</sequence>
<organism evidence="1 2">
    <name type="scientific">Crotalus adamanteus</name>
    <name type="common">Eastern diamondback rattlesnake</name>
    <dbReference type="NCBI Taxonomy" id="8729"/>
    <lineage>
        <taxon>Eukaryota</taxon>
        <taxon>Metazoa</taxon>
        <taxon>Chordata</taxon>
        <taxon>Craniata</taxon>
        <taxon>Vertebrata</taxon>
        <taxon>Euteleostomi</taxon>
        <taxon>Lepidosauria</taxon>
        <taxon>Squamata</taxon>
        <taxon>Bifurcata</taxon>
        <taxon>Unidentata</taxon>
        <taxon>Episquamata</taxon>
        <taxon>Toxicofera</taxon>
        <taxon>Serpentes</taxon>
        <taxon>Colubroidea</taxon>
        <taxon>Viperidae</taxon>
        <taxon>Crotalinae</taxon>
        <taxon>Crotalus</taxon>
    </lineage>
</organism>
<accession>A0AAW1AXV2</accession>
<gene>
    <name evidence="1" type="ORF">NXF25_015088</name>
</gene>
<proteinExistence type="predicted"/>
<dbReference type="Proteomes" id="UP001474421">
    <property type="component" value="Unassembled WGS sequence"/>
</dbReference>
<dbReference type="AlphaFoldDB" id="A0AAW1AXV2"/>